<name>A0A6N4DUA4_9GAMM</name>
<dbReference type="Proteomes" id="UP000250928">
    <property type="component" value="Unassembled WGS sequence"/>
</dbReference>
<dbReference type="InterPro" id="IPR002035">
    <property type="entry name" value="VWF_A"/>
</dbReference>
<dbReference type="CDD" id="cd01454">
    <property type="entry name" value="vWA_norD_type"/>
    <property type="match status" value="1"/>
</dbReference>
<dbReference type="SMART" id="SM00327">
    <property type="entry name" value="VWA"/>
    <property type="match status" value="1"/>
</dbReference>
<dbReference type="PROSITE" id="PS50234">
    <property type="entry name" value="VWFA"/>
    <property type="match status" value="1"/>
</dbReference>
<dbReference type="PANTHER" id="PTHR41248:SF1">
    <property type="entry name" value="NORD PROTEIN"/>
    <property type="match status" value="1"/>
</dbReference>
<organism evidence="2 3">
    <name type="scientific">Candidatus Sedimenticola endophacoides</name>
    <dbReference type="NCBI Taxonomy" id="2548426"/>
    <lineage>
        <taxon>Bacteria</taxon>
        <taxon>Pseudomonadati</taxon>
        <taxon>Pseudomonadota</taxon>
        <taxon>Gammaproteobacteria</taxon>
        <taxon>Chromatiales</taxon>
        <taxon>Sedimenticolaceae</taxon>
        <taxon>Sedimenticola</taxon>
    </lineage>
</organism>
<gene>
    <name evidence="2" type="ORF">C3L24_08725</name>
</gene>
<dbReference type="Gene3D" id="3.40.50.410">
    <property type="entry name" value="von Willebrand factor, type A domain"/>
    <property type="match status" value="1"/>
</dbReference>
<dbReference type="PANTHER" id="PTHR41248">
    <property type="entry name" value="NORD PROTEIN"/>
    <property type="match status" value="1"/>
</dbReference>
<proteinExistence type="predicted"/>
<dbReference type="InterPro" id="IPR036465">
    <property type="entry name" value="vWFA_dom_sf"/>
</dbReference>
<dbReference type="AlphaFoldDB" id="A0A6N4DUA4"/>
<dbReference type="InterPro" id="IPR051928">
    <property type="entry name" value="NorD/CobT"/>
</dbReference>
<dbReference type="SUPFAM" id="SSF53300">
    <property type="entry name" value="vWA-like"/>
    <property type="match status" value="1"/>
</dbReference>
<sequence>MSLSEADIARYRSQLSCNFGQLDDLFADCMEEAALLLSEQGTKDYLEGASQICRIGRGFEPVLVYLEEMPFVAHKLGEETLAYVSRTIWTITRTPNGRSIPDFMQTLPEAARRLLSREQFEHYVDLVMDMMARTSTSIHGNQSDTFPSPGMPALLKNTPYLLHQLSLEGLRNWVDYGVLHYNNHPERQIDYFSLQSADSRAVLQRERHGTLYADHERKLDLYTKALWQTKVQFVPYSEGWDELRKPMPYYDPLGMRIPDVYDDRNGIRGIDRYRAAVAHMSAHQRWTSQIVADNFSPFQRVAAELLEDSRVEYLAMREYPGLRRIWLTLHPKPGEADCDPQRQSCIRHRLAMLSYAILNPDHGYRNPDIIEFAQRFHEIMAGGESSTKEIASLALSFIARTRRQEDLAANVYFTDTEVDYRDDNRHMWLFIEEDDEPDDFEATRKVKEEEEEVDGLPPRHYPEWDYKTKTYRPDWVSLYERLHPSGDGMKIDALLSKHEALAKRLKQILDMLKPQNYVRIRYQEEGSELDLDVAIRSLIDFKAGHTPDPRINMSHRHDGRDIAVLLLLDLSQSLSEVPEGASQSILELSQEAVALLSWAIERLGDEFAIAGFSSNSRHEVRYQHIKGFEERWDDRVKDRLAAMEAGYSTRMGAAMRHAAHYLSARRADKKLLLVLTDGEPSDIDVNDQQLLIQDTHKAVQELDREGIYTYCINLDPNADDYVKDIFGNQYSVIDRVERLPEKLPQLFVSLTK</sequence>
<evidence type="ECO:0000259" key="1">
    <source>
        <dbReference type="PROSITE" id="PS50234"/>
    </source>
</evidence>
<feature type="domain" description="VWFA" evidence="1">
    <location>
        <begin position="563"/>
        <end position="750"/>
    </location>
</feature>
<dbReference type="EMBL" id="PQCO01000211">
    <property type="protein sequence ID" value="PUE00917.1"/>
    <property type="molecule type" value="Genomic_DNA"/>
</dbReference>
<evidence type="ECO:0000313" key="2">
    <source>
        <dbReference type="EMBL" id="PUE00917.1"/>
    </source>
</evidence>
<dbReference type="Pfam" id="PF00092">
    <property type="entry name" value="VWA"/>
    <property type="match status" value="1"/>
</dbReference>
<comment type="caution">
    <text evidence="2">The sequence shown here is derived from an EMBL/GenBank/DDBJ whole genome shotgun (WGS) entry which is preliminary data.</text>
</comment>
<reference evidence="2 3" key="1">
    <citation type="submission" date="2018-01" db="EMBL/GenBank/DDBJ databases">
        <title>Novel co-symbiosis in the lucinid bivalve Phacoides pectinatus.</title>
        <authorList>
            <person name="Lim S.J."/>
            <person name="Davis B.G."/>
            <person name="Gill D.E."/>
            <person name="Engel A.S."/>
            <person name="Anderson L.C."/>
            <person name="Campbell B.J."/>
        </authorList>
    </citation>
    <scope>NUCLEOTIDE SEQUENCE [LARGE SCALE GENOMIC DNA]</scope>
    <source>
        <strain evidence="2">N3_P5</strain>
    </source>
</reference>
<accession>A0A6N4DUA4</accession>
<evidence type="ECO:0000313" key="3">
    <source>
        <dbReference type="Proteomes" id="UP000250928"/>
    </source>
</evidence>
<protein>
    <recommendedName>
        <fullName evidence="1">VWFA domain-containing protein</fullName>
    </recommendedName>
</protein>